<dbReference type="InParanoid" id="A0A2K1JIS0"/>
<dbReference type="Gramene" id="Pp3c14_21710V3.1">
    <property type="protein sequence ID" value="Pp3c14_21710V3.1"/>
    <property type="gene ID" value="Pp3c14_21710"/>
</dbReference>
<dbReference type="EnsemblPlants" id="Pp3c14_21710V3.1">
    <property type="protein sequence ID" value="Pp3c14_21710V3.1"/>
    <property type="gene ID" value="Pp3c14_21710"/>
</dbReference>
<dbReference type="Proteomes" id="UP000006727">
    <property type="component" value="Chromosome 14"/>
</dbReference>
<evidence type="ECO:0000313" key="3">
    <source>
        <dbReference type="Proteomes" id="UP000006727"/>
    </source>
</evidence>
<keyword evidence="3" id="KW-1185">Reference proteome</keyword>
<protein>
    <submittedName>
        <fullName evidence="1 2">Uncharacterized protein</fullName>
    </submittedName>
</protein>
<reference evidence="1 3" key="1">
    <citation type="journal article" date="2008" name="Science">
        <title>The Physcomitrella genome reveals evolutionary insights into the conquest of land by plants.</title>
        <authorList>
            <person name="Rensing S."/>
            <person name="Lang D."/>
            <person name="Zimmer A."/>
            <person name="Terry A."/>
            <person name="Salamov A."/>
            <person name="Shapiro H."/>
            <person name="Nishiyama T."/>
            <person name="Perroud P.-F."/>
            <person name="Lindquist E."/>
            <person name="Kamisugi Y."/>
            <person name="Tanahashi T."/>
            <person name="Sakakibara K."/>
            <person name="Fujita T."/>
            <person name="Oishi K."/>
            <person name="Shin-I T."/>
            <person name="Kuroki Y."/>
            <person name="Toyoda A."/>
            <person name="Suzuki Y."/>
            <person name="Hashimoto A."/>
            <person name="Yamaguchi K."/>
            <person name="Sugano A."/>
            <person name="Kohara Y."/>
            <person name="Fujiyama A."/>
            <person name="Anterola A."/>
            <person name="Aoki S."/>
            <person name="Ashton N."/>
            <person name="Barbazuk W.B."/>
            <person name="Barker E."/>
            <person name="Bennetzen J."/>
            <person name="Bezanilla M."/>
            <person name="Blankenship R."/>
            <person name="Cho S.H."/>
            <person name="Dutcher S."/>
            <person name="Estelle M."/>
            <person name="Fawcett J.A."/>
            <person name="Gundlach H."/>
            <person name="Hanada K."/>
            <person name="Heyl A."/>
            <person name="Hicks K.A."/>
            <person name="Hugh J."/>
            <person name="Lohr M."/>
            <person name="Mayer K."/>
            <person name="Melkozernov A."/>
            <person name="Murata T."/>
            <person name="Nelson D."/>
            <person name="Pils B."/>
            <person name="Prigge M."/>
            <person name="Reiss B."/>
            <person name="Renner T."/>
            <person name="Rombauts S."/>
            <person name="Rushton P."/>
            <person name="Sanderfoot A."/>
            <person name="Schween G."/>
            <person name="Shiu S.-H."/>
            <person name="Stueber K."/>
            <person name="Theodoulou F.L."/>
            <person name="Tu H."/>
            <person name="Van de Peer Y."/>
            <person name="Verrier P.J."/>
            <person name="Waters E."/>
            <person name="Wood A."/>
            <person name="Yang L."/>
            <person name="Cove D."/>
            <person name="Cuming A."/>
            <person name="Hasebe M."/>
            <person name="Lucas S."/>
            <person name="Mishler D.B."/>
            <person name="Reski R."/>
            <person name="Grigoriev I."/>
            <person name="Quatrano R.S."/>
            <person name="Boore J.L."/>
        </authorList>
    </citation>
    <scope>NUCLEOTIDE SEQUENCE [LARGE SCALE GENOMIC DNA]</scope>
    <source>
        <strain evidence="2 3">cv. Gransden 2004</strain>
    </source>
</reference>
<sequence>MPKPLIMFISKLVNKNFDFSMKIIYINLDLK</sequence>
<organism evidence="1">
    <name type="scientific">Physcomitrium patens</name>
    <name type="common">Spreading-leaved earth moss</name>
    <name type="synonym">Physcomitrella patens</name>
    <dbReference type="NCBI Taxonomy" id="3218"/>
    <lineage>
        <taxon>Eukaryota</taxon>
        <taxon>Viridiplantae</taxon>
        <taxon>Streptophyta</taxon>
        <taxon>Embryophyta</taxon>
        <taxon>Bryophyta</taxon>
        <taxon>Bryophytina</taxon>
        <taxon>Bryopsida</taxon>
        <taxon>Funariidae</taxon>
        <taxon>Funariales</taxon>
        <taxon>Funariaceae</taxon>
        <taxon>Physcomitrium</taxon>
    </lineage>
</organism>
<evidence type="ECO:0000313" key="2">
    <source>
        <dbReference type="EnsemblPlants" id="Pp3c14_21710V3.1"/>
    </source>
</evidence>
<accession>A0A2K1JIS0</accession>
<reference evidence="1 3" key="2">
    <citation type="journal article" date="2018" name="Plant J.">
        <title>The Physcomitrella patens chromosome-scale assembly reveals moss genome structure and evolution.</title>
        <authorList>
            <person name="Lang D."/>
            <person name="Ullrich K.K."/>
            <person name="Murat F."/>
            <person name="Fuchs J."/>
            <person name="Jenkins J."/>
            <person name="Haas F.B."/>
            <person name="Piednoel M."/>
            <person name="Gundlach H."/>
            <person name="Van Bel M."/>
            <person name="Meyberg R."/>
            <person name="Vives C."/>
            <person name="Morata J."/>
            <person name="Symeonidi A."/>
            <person name="Hiss M."/>
            <person name="Muchero W."/>
            <person name="Kamisugi Y."/>
            <person name="Saleh O."/>
            <person name="Blanc G."/>
            <person name="Decker E.L."/>
            <person name="van Gessel N."/>
            <person name="Grimwood J."/>
            <person name="Hayes R.D."/>
            <person name="Graham S.W."/>
            <person name="Gunter L.E."/>
            <person name="McDaniel S.F."/>
            <person name="Hoernstein S.N.W."/>
            <person name="Larsson A."/>
            <person name="Li F.W."/>
            <person name="Perroud P.F."/>
            <person name="Phillips J."/>
            <person name="Ranjan P."/>
            <person name="Rokshar D.S."/>
            <person name="Rothfels C.J."/>
            <person name="Schneider L."/>
            <person name="Shu S."/>
            <person name="Stevenson D.W."/>
            <person name="Thummler F."/>
            <person name="Tillich M."/>
            <person name="Villarreal Aguilar J.C."/>
            <person name="Widiez T."/>
            <person name="Wong G.K."/>
            <person name="Wymore A."/>
            <person name="Zhang Y."/>
            <person name="Zimmer A.D."/>
            <person name="Quatrano R.S."/>
            <person name="Mayer K.F.X."/>
            <person name="Goodstein D."/>
            <person name="Casacuberta J.M."/>
            <person name="Vandepoele K."/>
            <person name="Reski R."/>
            <person name="Cuming A.C."/>
            <person name="Tuskan G.A."/>
            <person name="Maumus F."/>
            <person name="Salse J."/>
            <person name="Schmutz J."/>
            <person name="Rensing S.A."/>
        </authorList>
    </citation>
    <scope>NUCLEOTIDE SEQUENCE [LARGE SCALE GENOMIC DNA]</scope>
    <source>
        <strain evidence="2 3">cv. Gransden 2004</strain>
    </source>
</reference>
<evidence type="ECO:0000313" key="1">
    <source>
        <dbReference type="EMBL" id="PNR41442.1"/>
    </source>
</evidence>
<gene>
    <name evidence="1" type="ORF">PHYPA_018845</name>
</gene>
<dbReference type="EMBL" id="ABEU02000014">
    <property type="protein sequence ID" value="PNR41442.1"/>
    <property type="molecule type" value="Genomic_DNA"/>
</dbReference>
<proteinExistence type="predicted"/>
<name>A0A2K1JIS0_PHYPA</name>
<reference evidence="2" key="3">
    <citation type="submission" date="2020-12" db="UniProtKB">
        <authorList>
            <consortium name="EnsemblPlants"/>
        </authorList>
    </citation>
    <scope>IDENTIFICATION</scope>
</reference>
<dbReference type="AlphaFoldDB" id="A0A2K1JIS0"/>